<feature type="domain" description="MacB-like periplasmic core" evidence="9">
    <location>
        <begin position="26"/>
        <end position="234"/>
    </location>
</feature>
<evidence type="ECO:0000313" key="11">
    <source>
        <dbReference type="EMBL" id="KAB7516891.1"/>
    </source>
</evidence>
<accession>A0A5N5UGS7</accession>
<feature type="domain" description="ABC3 transporter permease C-terminal" evidence="8">
    <location>
        <begin position="269"/>
        <end position="384"/>
    </location>
</feature>
<evidence type="ECO:0000259" key="8">
    <source>
        <dbReference type="Pfam" id="PF02687"/>
    </source>
</evidence>
<evidence type="ECO:0000313" key="12">
    <source>
        <dbReference type="EMBL" id="KAB7519980.1"/>
    </source>
</evidence>
<proteinExistence type="inferred from homology"/>
<comment type="similarity">
    <text evidence="6">Belongs to the ABC-4 integral membrane protein family.</text>
</comment>
<accession>A0A5N5UM36</accession>
<dbReference type="Proteomes" id="UP000326865">
    <property type="component" value="Unassembled WGS sequence"/>
</dbReference>
<dbReference type="AlphaFoldDB" id="A0A5N5UGS7"/>
<evidence type="ECO:0000256" key="1">
    <source>
        <dbReference type="ARBA" id="ARBA00004651"/>
    </source>
</evidence>
<comment type="caution">
    <text evidence="11">The sequence shown here is derived from an EMBL/GenBank/DDBJ whole genome shotgun (WGS) entry which is preliminary data.</text>
</comment>
<dbReference type="GO" id="GO:0005886">
    <property type="term" value="C:plasma membrane"/>
    <property type="evidence" value="ECO:0007669"/>
    <property type="project" value="UniProtKB-SubCell"/>
</dbReference>
<sequence length="391" mass="40513">MFDRLAARFPVLLLARRNLARSRDLTILAVLAVVIGVVAIGGIGLGGEAFKQDQLSAFEGFGGTATADPIDYEGEPASERGFGDGDIDRMRQAAGSATVLPVVSPGGSTVQTASGDIAVTAQVNGIEDPRAFYDAQTGEIPANWRRSVVVGARIADTNDIAVGDRITVSVPGAFTRAFTVDAILEAQGFADPLSADQTVFVPLAQFGEPRYDSAVVRVPTTAGDIDAVAENIEAALNVRRQEVSVSPVQNQRAQFEQLFGTINQFLAGVGALSLLVAAVTIANTQLMSALEREGELGVMRAVGYPKLAVVRLLVAESAALGVVGAAVGIPLALAIGLVVNALLVGDPLAFTATGLTYVAVGAVFGILTALVAGIYPAWRTANKRPVEAFQA</sequence>
<evidence type="ECO:0000256" key="7">
    <source>
        <dbReference type="SAM" id="Phobius"/>
    </source>
</evidence>
<keyword evidence="15" id="KW-1185">Reference proteome</keyword>
<gene>
    <name evidence="10" type="ORF">DM867_01765</name>
    <name evidence="11" type="ORF">DMP03_05880</name>
    <name evidence="12" type="ORF">DP108_01650</name>
</gene>
<dbReference type="PANTHER" id="PTHR30572">
    <property type="entry name" value="MEMBRANE COMPONENT OF TRANSPORTER-RELATED"/>
    <property type="match status" value="1"/>
</dbReference>
<dbReference type="InterPro" id="IPR003838">
    <property type="entry name" value="ABC3_permease_C"/>
</dbReference>
<evidence type="ECO:0000259" key="9">
    <source>
        <dbReference type="Pfam" id="PF12704"/>
    </source>
</evidence>
<evidence type="ECO:0000256" key="6">
    <source>
        <dbReference type="ARBA" id="ARBA00038076"/>
    </source>
</evidence>
<dbReference type="OrthoDB" id="11469at2157"/>
<protein>
    <submittedName>
        <fullName evidence="11">FtsX-like permease family protein</fullName>
    </submittedName>
</protein>
<dbReference type="PANTHER" id="PTHR30572:SF4">
    <property type="entry name" value="ABC TRANSPORTER PERMEASE YTRF"/>
    <property type="match status" value="1"/>
</dbReference>
<dbReference type="EMBL" id="QJOW01000002">
    <property type="protein sequence ID" value="KAB7516891.1"/>
    <property type="molecule type" value="Genomic_DNA"/>
</dbReference>
<organism evidence="11 14">
    <name type="scientific">Halosegnis rubeus</name>
    <dbReference type="NCBI Taxonomy" id="2212850"/>
    <lineage>
        <taxon>Archaea</taxon>
        <taxon>Methanobacteriati</taxon>
        <taxon>Methanobacteriota</taxon>
        <taxon>Stenosarchaea group</taxon>
        <taxon>Halobacteria</taxon>
        <taxon>Halobacteriales</taxon>
        <taxon>Natronomonadaceae</taxon>
        <taxon>Halosegnis</taxon>
    </lineage>
</organism>
<keyword evidence="3 7" id="KW-0812">Transmembrane</keyword>
<evidence type="ECO:0000313" key="14">
    <source>
        <dbReference type="Proteomes" id="UP000326302"/>
    </source>
</evidence>
<feature type="transmembrane region" description="Helical" evidence="7">
    <location>
        <begin position="355"/>
        <end position="375"/>
    </location>
</feature>
<evidence type="ECO:0000256" key="5">
    <source>
        <dbReference type="ARBA" id="ARBA00023136"/>
    </source>
</evidence>
<dbReference type="EMBL" id="QKKZ01000001">
    <property type="protein sequence ID" value="KAB7515894.1"/>
    <property type="molecule type" value="Genomic_DNA"/>
</dbReference>
<evidence type="ECO:0000256" key="4">
    <source>
        <dbReference type="ARBA" id="ARBA00022989"/>
    </source>
</evidence>
<dbReference type="Pfam" id="PF02687">
    <property type="entry name" value="FtsX"/>
    <property type="match status" value="1"/>
</dbReference>
<dbReference type="InterPro" id="IPR050250">
    <property type="entry name" value="Macrolide_Exporter_MacB"/>
</dbReference>
<feature type="transmembrane region" description="Helical" evidence="7">
    <location>
        <begin position="308"/>
        <end position="335"/>
    </location>
</feature>
<dbReference type="Proteomes" id="UP000326207">
    <property type="component" value="Unassembled WGS sequence"/>
</dbReference>
<dbReference type="EMBL" id="QMDY01000001">
    <property type="protein sequence ID" value="KAB7519980.1"/>
    <property type="molecule type" value="Genomic_DNA"/>
</dbReference>
<feature type="transmembrane region" description="Helical" evidence="7">
    <location>
        <begin position="265"/>
        <end position="287"/>
    </location>
</feature>
<keyword evidence="2" id="KW-1003">Cell membrane</keyword>
<dbReference type="InterPro" id="IPR025857">
    <property type="entry name" value="MacB_PCD"/>
</dbReference>
<keyword evidence="5 7" id="KW-0472">Membrane</keyword>
<evidence type="ECO:0000256" key="3">
    <source>
        <dbReference type="ARBA" id="ARBA00022692"/>
    </source>
</evidence>
<name>A0A5N5UGS7_9EURY</name>
<accession>A0A5N5UB80</accession>
<dbReference type="RefSeq" id="WP_152119774.1">
    <property type="nucleotide sequence ID" value="NZ_QJOW01000002.1"/>
</dbReference>
<dbReference type="Pfam" id="PF12704">
    <property type="entry name" value="MacB_PCD"/>
    <property type="match status" value="1"/>
</dbReference>
<dbReference type="GO" id="GO:0022857">
    <property type="term" value="F:transmembrane transporter activity"/>
    <property type="evidence" value="ECO:0007669"/>
    <property type="project" value="TreeGrafter"/>
</dbReference>
<comment type="subcellular location">
    <subcellularLocation>
        <location evidence="1">Cell membrane</location>
        <topology evidence="1">Multi-pass membrane protein</topology>
    </subcellularLocation>
</comment>
<evidence type="ECO:0000256" key="2">
    <source>
        <dbReference type="ARBA" id="ARBA00022475"/>
    </source>
</evidence>
<dbReference type="Proteomes" id="UP000326302">
    <property type="component" value="Unassembled WGS sequence"/>
</dbReference>
<reference evidence="13 14" key="1">
    <citation type="submission" date="2019-10" db="EMBL/GenBank/DDBJ databases">
        <title>Unraveling microbial dark matter from salterns through culturing: the case of the genus Halosegnis.</title>
        <authorList>
            <person name="Duran-Viseras A."/>
            <person name="Andrei A.-S."/>
            <person name="Vera-Gargallo B."/>
            <person name="Ghai R."/>
            <person name="Sanchez-Porro C."/>
            <person name="Ventosa A."/>
        </authorList>
    </citation>
    <scope>NUCLEOTIDE SEQUENCE [LARGE SCALE GENOMIC DNA]</scope>
    <source>
        <strain evidence="11 14">F17-44</strain>
        <strain evidence="10 15">F18-79</strain>
        <strain evidence="12 13">F19-13</strain>
    </source>
</reference>
<keyword evidence="4 7" id="KW-1133">Transmembrane helix</keyword>
<evidence type="ECO:0000313" key="15">
    <source>
        <dbReference type="Proteomes" id="UP000326865"/>
    </source>
</evidence>
<evidence type="ECO:0000313" key="13">
    <source>
        <dbReference type="Proteomes" id="UP000326207"/>
    </source>
</evidence>
<feature type="transmembrane region" description="Helical" evidence="7">
    <location>
        <begin position="25"/>
        <end position="46"/>
    </location>
</feature>
<evidence type="ECO:0000313" key="10">
    <source>
        <dbReference type="EMBL" id="KAB7515894.1"/>
    </source>
</evidence>